<sequence length="244" mass="25870">MTQTTKPLVVITGASSGIGLATAKVLASRGHALLLLARRIEPMTALNLPNTICRAVDVTDREAFSAAVREAEQQFGPVDALINNAGVMLLGAIGQQNPAEWDKMFDVNIKGLLNGVNAVTAGMISRAAGTIINISSVAGRKTFPNHAVYVGTKFAVHGMSENLREELSPHNVRVIVIAPGATETELLSHTTNDDIKAGYHAWKAEMGGKVLSAEDVAHAIDYAYAQPQHVCIREIVLAATRQGA</sequence>
<organism evidence="5 6">
    <name type="scientific">Pantoea wallisii</name>
    <dbReference type="NCBI Taxonomy" id="1076551"/>
    <lineage>
        <taxon>Bacteria</taxon>
        <taxon>Pseudomonadati</taxon>
        <taxon>Pseudomonadota</taxon>
        <taxon>Gammaproteobacteria</taxon>
        <taxon>Enterobacterales</taxon>
        <taxon>Erwiniaceae</taxon>
        <taxon>Pantoea</taxon>
    </lineage>
</organism>
<gene>
    <name evidence="5" type="ORF">HA48_08860</name>
</gene>
<dbReference type="FunFam" id="3.40.50.720:FF:000047">
    <property type="entry name" value="NADP-dependent L-serine/L-allo-threonine dehydrogenase"/>
    <property type="match status" value="1"/>
</dbReference>
<evidence type="ECO:0000313" key="6">
    <source>
        <dbReference type="Proteomes" id="UP000193104"/>
    </source>
</evidence>
<dbReference type="PROSITE" id="PS00061">
    <property type="entry name" value="ADH_SHORT"/>
    <property type="match status" value="1"/>
</dbReference>
<name>A0A1X1DA94_9GAMM</name>
<feature type="domain" description="Ketoreductase" evidence="4">
    <location>
        <begin position="7"/>
        <end position="182"/>
    </location>
</feature>
<dbReference type="InterPro" id="IPR002347">
    <property type="entry name" value="SDR_fam"/>
</dbReference>
<dbReference type="SUPFAM" id="SSF51735">
    <property type="entry name" value="NAD(P)-binding Rossmann-fold domains"/>
    <property type="match status" value="1"/>
</dbReference>
<dbReference type="InterPro" id="IPR057326">
    <property type="entry name" value="KR_dom"/>
</dbReference>
<dbReference type="GO" id="GO:0016616">
    <property type="term" value="F:oxidoreductase activity, acting on the CH-OH group of donors, NAD or NADP as acceptor"/>
    <property type="evidence" value="ECO:0007669"/>
    <property type="project" value="UniProtKB-ARBA"/>
</dbReference>
<dbReference type="PRINTS" id="PR00080">
    <property type="entry name" value="SDRFAMILY"/>
</dbReference>
<proteinExistence type="inferred from homology"/>
<keyword evidence="2" id="KW-0560">Oxidoreductase</keyword>
<dbReference type="PANTHER" id="PTHR43115">
    <property type="entry name" value="DEHYDROGENASE/REDUCTASE SDR FAMILY MEMBER 11"/>
    <property type="match status" value="1"/>
</dbReference>
<protein>
    <submittedName>
        <fullName evidence="5">Oxidoreductase</fullName>
    </submittedName>
</protein>
<dbReference type="InterPro" id="IPR020904">
    <property type="entry name" value="Sc_DH/Rdtase_CS"/>
</dbReference>
<dbReference type="OrthoDB" id="9810734at2"/>
<dbReference type="Pfam" id="PF00106">
    <property type="entry name" value="adh_short"/>
    <property type="match status" value="1"/>
</dbReference>
<dbReference type="InterPro" id="IPR036291">
    <property type="entry name" value="NAD(P)-bd_dom_sf"/>
</dbReference>
<evidence type="ECO:0000256" key="2">
    <source>
        <dbReference type="ARBA" id="ARBA00023002"/>
    </source>
</evidence>
<dbReference type="Gene3D" id="3.40.50.720">
    <property type="entry name" value="NAD(P)-binding Rossmann-like Domain"/>
    <property type="match status" value="1"/>
</dbReference>
<evidence type="ECO:0000313" key="5">
    <source>
        <dbReference type="EMBL" id="ORM73578.1"/>
    </source>
</evidence>
<keyword evidence="6" id="KW-1185">Reference proteome</keyword>
<dbReference type="AlphaFoldDB" id="A0A1X1DA94"/>
<dbReference type="STRING" id="1076551.HA48_08860"/>
<dbReference type="SMART" id="SM00822">
    <property type="entry name" value="PKS_KR"/>
    <property type="match status" value="1"/>
</dbReference>
<dbReference type="PANTHER" id="PTHR43115:SF4">
    <property type="entry name" value="DEHYDROGENASE_REDUCTASE SDR FAMILY MEMBER 11"/>
    <property type="match status" value="1"/>
</dbReference>
<evidence type="ECO:0000256" key="3">
    <source>
        <dbReference type="RuleBase" id="RU000363"/>
    </source>
</evidence>
<dbReference type="EMBL" id="MLFS01000019">
    <property type="protein sequence ID" value="ORM73578.1"/>
    <property type="molecule type" value="Genomic_DNA"/>
</dbReference>
<evidence type="ECO:0000256" key="1">
    <source>
        <dbReference type="ARBA" id="ARBA00006484"/>
    </source>
</evidence>
<dbReference type="Proteomes" id="UP000193104">
    <property type="component" value="Unassembled WGS sequence"/>
</dbReference>
<comment type="caution">
    <text evidence="5">The sequence shown here is derived from an EMBL/GenBank/DDBJ whole genome shotgun (WGS) entry which is preliminary data.</text>
</comment>
<reference evidence="5 6" key="1">
    <citation type="journal article" date="2017" name="Antonie Van Leeuwenhoek">
        <title>Phylogenomic resolution of the bacterial genus Pantoea and its relationship with Erwinia and Tatumella.</title>
        <authorList>
            <person name="Palmer M."/>
            <person name="Steenkamp E.T."/>
            <person name="Coetzee M.P."/>
            <person name="Chan W.Y."/>
            <person name="van Zyl E."/>
            <person name="De Maayer P."/>
            <person name="Coutinho T.A."/>
            <person name="Blom J."/>
            <person name="Smits T.H."/>
            <person name="Duffy B."/>
            <person name="Venter S.N."/>
        </authorList>
    </citation>
    <scope>NUCLEOTIDE SEQUENCE [LARGE SCALE GENOMIC DNA]</scope>
    <source>
        <strain evidence="5 6">LMG 26277</strain>
    </source>
</reference>
<evidence type="ECO:0000259" key="4">
    <source>
        <dbReference type="SMART" id="SM00822"/>
    </source>
</evidence>
<dbReference type="RefSeq" id="WP_128600722.1">
    <property type="nucleotide sequence ID" value="NZ_MLFS01000019.1"/>
</dbReference>
<dbReference type="PRINTS" id="PR00081">
    <property type="entry name" value="GDHRDH"/>
</dbReference>
<comment type="similarity">
    <text evidence="1 3">Belongs to the short-chain dehydrogenases/reductases (SDR) family.</text>
</comment>
<accession>A0A1X1DA94</accession>